<proteinExistence type="predicted"/>
<feature type="domain" description="Putative auto-transporter adhesin head GIN" evidence="3">
    <location>
        <begin position="57"/>
        <end position="236"/>
    </location>
</feature>
<feature type="compositionally biased region" description="Low complexity" evidence="1">
    <location>
        <begin position="377"/>
        <end position="386"/>
    </location>
</feature>
<comment type="caution">
    <text evidence="4">The sequence shown here is derived from an EMBL/GenBank/DDBJ whole genome shotgun (WGS) entry which is preliminary data.</text>
</comment>
<feature type="chain" id="PRO_5047089913" description="Putative auto-transporter adhesin head GIN domain-containing protein" evidence="2">
    <location>
        <begin position="22"/>
        <end position="413"/>
    </location>
</feature>
<protein>
    <recommendedName>
        <fullName evidence="3">Putative auto-transporter adhesin head GIN domain-containing protein</fullName>
    </recommendedName>
</protein>
<feature type="region of interest" description="Disordered" evidence="1">
    <location>
        <begin position="348"/>
        <end position="413"/>
    </location>
</feature>
<dbReference type="Gene3D" id="2.160.20.120">
    <property type="match status" value="1"/>
</dbReference>
<organism evidence="4 5">
    <name type="scientific">Coccomyxa subellipsoidea</name>
    <dbReference type="NCBI Taxonomy" id="248742"/>
    <lineage>
        <taxon>Eukaryota</taxon>
        <taxon>Viridiplantae</taxon>
        <taxon>Chlorophyta</taxon>
        <taxon>core chlorophytes</taxon>
        <taxon>Trebouxiophyceae</taxon>
        <taxon>Trebouxiophyceae incertae sedis</taxon>
        <taxon>Coccomyxaceae</taxon>
        <taxon>Coccomyxa</taxon>
    </lineage>
</organism>
<name>A0ABR2YLB9_9CHLO</name>
<accession>A0ABR2YLB9</accession>
<feature type="signal peptide" evidence="2">
    <location>
        <begin position="1"/>
        <end position="21"/>
    </location>
</feature>
<gene>
    <name evidence="4" type="ORF">WJX75_000069</name>
</gene>
<dbReference type="InterPro" id="IPR021255">
    <property type="entry name" value="DUF2807"/>
</dbReference>
<evidence type="ECO:0000256" key="2">
    <source>
        <dbReference type="SAM" id="SignalP"/>
    </source>
</evidence>
<reference evidence="4 5" key="1">
    <citation type="journal article" date="2024" name="Nat. Commun.">
        <title>Phylogenomics reveals the evolutionary origins of lichenization in chlorophyte algae.</title>
        <authorList>
            <person name="Puginier C."/>
            <person name="Libourel C."/>
            <person name="Otte J."/>
            <person name="Skaloud P."/>
            <person name="Haon M."/>
            <person name="Grisel S."/>
            <person name="Petersen M."/>
            <person name="Berrin J.G."/>
            <person name="Delaux P.M."/>
            <person name="Dal Grande F."/>
            <person name="Keller J."/>
        </authorList>
    </citation>
    <scope>NUCLEOTIDE SEQUENCE [LARGE SCALE GENOMIC DNA]</scope>
    <source>
        <strain evidence="4 5">SAG 216-7</strain>
    </source>
</reference>
<dbReference type="Pfam" id="PF10988">
    <property type="entry name" value="DUF2807"/>
    <property type="match status" value="1"/>
</dbReference>
<evidence type="ECO:0000256" key="1">
    <source>
        <dbReference type="SAM" id="MobiDB-lite"/>
    </source>
</evidence>
<feature type="compositionally biased region" description="Gly residues" evidence="1">
    <location>
        <begin position="361"/>
        <end position="376"/>
    </location>
</feature>
<feature type="region of interest" description="Disordered" evidence="1">
    <location>
        <begin position="23"/>
        <end position="47"/>
    </location>
</feature>
<dbReference type="Proteomes" id="UP001491310">
    <property type="component" value="Unassembled WGS sequence"/>
</dbReference>
<evidence type="ECO:0000313" key="5">
    <source>
        <dbReference type="Proteomes" id="UP001491310"/>
    </source>
</evidence>
<feature type="compositionally biased region" description="Low complexity" evidence="1">
    <location>
        <begin position="348"/>
        <end position="360"/>
    </location>
</feature>
<evidence type="ECO:0000313" key="4">
    <source>
        <dbReference type="EMBL" id="KAK9907252.1"/>
    </source>
</evidence>
<keyword evidence="5" id="KW-1185">Reference proteome</keyword>
<evidence type="ECO:0000259" key="3">
    <source>
        <dbReference type="Pfam" id="PF10988"/>
    </source>
</evidence>
<dbReference type="EMBL" id="JALJOT010000009">
    <property type="protein sequence ID" value="KAK9907252.1"/>
    <property type="molecule type" value="Genomic_DNA"/>
</dbReference>
<sequence>MGQTGLKILCTFCALLASSGAQPTPGPSADAGSQIGAPAPGPTSSRVETRDLTLTPFSRVALCAPFTVLVEPSEGYQVTIDADDAVKQAITTLVDGSTLLLESNAFTTTNPIKVTVGLPATALSAITARGTFPAIVAPGFTAPQLTVNAQGTSGLNVLGISTGLLTIVNSGTGSPVVTGNITTAVMKNTGTGNLYVSGVNTSATLTTSGTGSEYVLATNANVQLTGTSSGLGHVIYNQGVCNIQGQSWVFGPSCQQQQFSMPDTSVSWSCGIQNTGRAACSGGSSSVSNTRNCPNSPVTWPTGSGQVSSFSVVDSKLGTALGLDTNSAPAAQAGAAAGVPSSPLAVNGLANGLNNTPGTQNGQGNGQGSVGAGNGNQNGNNNAGSLNGNGNGIGNTGNGNGVGNGNGNTNPQG</sequence>
<keyword evidence="2" id="KW-0732">Signal</keyword>
<feature type="compositionally biased region" description="Gly residues" evidence="1">
    <location>
        <begin position="387"/>
        <end position="406"/>
    </location>
</feature>